<reference evidence="1 2" key="1">
    <citation type="submission" date="2020-09" db="EMBL/GenBank/DDBJ databases">
        <title>De no assembly of potato wild relative species, Solanum commersonii.</title>
        <authorList>
            <person name="Cho K."/>
        </authorList>
    </citation>
    <scope>NUCLEOTIDE SEQUENCE [LARGE SCALE GENOMIC DNA]</scope>
    <source>
        <strain evidence="1">LZ3.2</strain>
        <tissue evidence="1">Leaf</tissue>
    </source>
</reference>
<sequence>MSGVGLKILGKNNWVRVFRIGNHSREELQICHLLYADDTVIFCEGKAGELSYIRVVIENFPTTYLGMPLSNSHRELEIWEGIPGRITLINSVLDSLPTYVMSVFPIPSRVEERLDKLEDNTIIYMVVNLEKETIDVLRILPILFRQSKNCFNTLYFWCKGVVVDER</sequence>
<protein>
    <submittedName>
        <fullName evidence="1">Uncharacterized protein</fullName>
    </submittedName>
</protein>
<proteinExistence type="predicted"/>
<dbReference type="PANTHER" id="PTHR33116">
    <property type="entry name" value="REVERSE TRANSCRIPTASE ZINC-BINDING DOMAIN-CONTAINING PROTEIN-RELATED-RELATED"/>
    <property type="match status" value="1"/>
</dbReference>
<comment type="caution">
    <text evidence="1">The sequence shown here is derived from an EMBL/GenBank/DDBJ whole genome shotgun (WGS) entry which is preliminary data.</text>
</comment>
<dbReference type="Proteomes" id="UP000824120">
    <property type="component" value="Chromosome 2"/>
</dbReference>
<accession>A0A9J6ALR8</accession>
<dbReference type="PANTHER" id="PTHR33116:SF78">
    <property type="entry name" value="OS12G0587133 PROTEIN"/>
    <property type="match status" value="1"/>
</dbReference>
<name>A0A9J6ALR8_SOLCO</name>
<evidence type="ECO:0000313" key="2">
    <source>
        <dbReference type="Proteomes" id="UP000824120"/>
    </source>
</evidence>
<evidence type="ECO:0000313" key="1">
    <source>
        <dbReference type="EMBL" id="KAG5625292.1"/>
    </source>
</evidence>
<dbReference type="EMBL" id="JACXVP010000002">
    <property type="protein sequence ID" value="KAG5625292.1"/>
    <property type="molecule type" value="Genomic_DNA"/>
</dbReference>
<keyword evidence="2" id="KW-1185">Reference proteome</keyword>
<gene>
    <name evidence="1" type="ORF">H5410_010510</name>
</gene>
<organism evidence="1 2">
    <name type="scientific">Solanum commersonii</name>
    <name type="common">Commerson's wild potato</name>
    <name type="synonym">Commerson's nightshade</name>
    <dbReference type="NCBI Taxonomy" id="4109"/>
    <lineage>
        <taxon>Eukaryota</taxon>
        <taxon>Viridiplantae</taxon>
        <taxon>Streptophyta</taxon>
        <taxon>Embryophyta</taxon>
        <taxon>Tracheophyta</taxon>
        <taxon>Spermatophyta</taxon>
        <taxon>Magnoliopsida</taxon>
        <taxon>eudicotyledons</taxon>
        <taxon>Gunneridae</taxon>
        <taxon>Pentapetalae</taxon>
        <taxon>asterids</taxon>
        <taxon>lamiids</taxon>
        <taxon>Solanales</taxon>
        <taxon>Solanaceae</taxon>
        <taxon>Solanoideae</taxon>
        <taxon>Solaneae</taxon>
        <taxon>Solanum</taxon>
    </lineage>
</organism>
<dbReference type="AlphaFoldDB" id="A0A9J6ALR8"/>